<dbReference type="Pfam" id="PF07668">
    <property type="entry name" value="MpPF1"/>
    <property type="match status" value="1"/>
</dbReference>
<feature type="compositionally biased region" description="Low complexity" evidence="1">
    <location>
        <begin position="39"/>
        <end position="54"/>
    </location>
</feature>
<dbReference type="RefSeq" id="WP_011077560.1">
    <property type="nucleotide sequence ID" value="NC_004432.1"/>
</dbReference>
<organism evidence="3 4">
    <name type="scientific">Malacoplasma penetrans (strain HF-2)</name>
    <name type="common">Mycoplasma penetrans</name>
    <dbReference type="NCBI Taxonomy" id="272633"/>
    <lineage>
        <taxon>Bacteria</taxon>
        <taxon>Bacillati</taxon>
        <taxon>Mycoplasmatota</taxon>
        <taxon>Mycoplasmoidales</taxon>
        <taxon>Mycoplasmoidaceae</taxon>
        <taxon>Malacoplasma</taxon>
    </lineage>
</organism>
<dbReference type="AlphaFoldDB" id="Q8EV30"/>
<dbReference type="GO" id="GO:0016020">
    <property type="term" value="C:membrane"/>
    <property type="evidence" value="ECO:0007669"/>
    <property type="project" value="InterPro"/>
</dbReference>
<evidence type="ECO:0000313" key="4">
    <source>
        <dbReference type="Proteomes" id="UP000002522"/>
    </source>
</evidence>
<name>Q8EV30_MALP2</name>
<protein>
    <submittedName>
        <fullName evidence="3">P35 lipoprotein homolog</fullName>
    </submittedName>
</protein>
<keyword evidence="2" id="KW-0732">Signal</keyword>
<sequence length="365" mass="39365">MKIKKIKLLKALALTGAFGIVSAVPLIVSSCSSTDNDETNNNNNGQDNQGNTENPQNQKVTPKLKSSINFSGDLGKIYDSSSGTNRKTTDTLLEEEFTKNPDLIFTNAKELEDKDFKIEVDGGFDTNNAWTGTPYSGTGGWKTSVLRSVFYAESLSSIDITSLNDLKTKLDNATISKIITAASLQFSNTTYTVQNQLSLENGDLLHVNVLGTIGNSSRSFTLDLQIPISDLNLVIPNLSISVSGTDVELIDKQEVNLDFNIGINENTNFNQGATTLTKDNVVDADKALVALGYATTSNNVTTLNNTKISSAIGIYNCTFSASTVVLKSTDTNTYTINLVAKPNTEYVWEDGTNTSKIISLDVTTS</sequence>
<reference evidence="3 4" key="1">
    <citation type="journal article" date="2002" name="Nucleic Acids Res.">
        <title>The complete genomic sequence of Mycoplasma penetrans, an intracellular bacterial pathogen in humans.</title>
        <authorList>
            <person name="Sasaki Y."/>
            <person name="Ishikawa J."/>
            <person name="Yamashita A."/>
            <person name="Oshima K."/>
            <person name="Kenri T."/>
            <person name="Furuya K."/>
            <person name="Yoshino C."/>
            <person name="Horino A."/>
            <person name="Shiba T."/>
            <person name="Sasaki T."/>
            <person name="Hattori M."/>
        </authorList>
    </citation>
    <scope>NUCLEOTIDE SEQUENCE [LARGE SCALE GENOMIC DNA]</scope>
    <source>
        <strain evidence="3 4">HF-2</strain>
    </source>
</reference>
<dbReference type="PROSITE" id="PS51257">
    <property type="entry name" value="PROKAR_LIPOPROTEIN"/>
    <property type="match status" value="1"/>
</dbReference>
<keyword evidence="4" id="KW-1185">Reference proteome</keyword>
<feature type="region of interest" description="Disordered" evidence="1">
    <location>
        <begin position="32"/>
        <end position="63"/>
    </location>
</feature>
<feature type="signal peptide" evidence="2">
    <location>
        <begin position="1"/>
        <end position="23"/>
    </location>
</feature>
<keyword evidence="3" id="KW-0449">Lipoprotein</keyword>
<dbReference type="InterPro" id="IPR011653">
    <property type="entry name" value="Lipoprotein_p35"/>
</dbReference>
<accession>Q8EV30</accession>
<dbReference type="EMBL" id="BA000026">
    <property type="protein sequence ID" value="BAC44531.1"/>
    <property type="molecule type" value="Genomic_DNA"/>
</dbReference>
<feature type="chain" id="PRO_5004305490" evidence="2">
    <location>
        <begin position="24"/>
        <end position="365"/>
    </location>
</feature>
<evidence type="ECO:0000313" key="3">
    <source>
        <dbReference type="EMBL" id="BAC44531.1"/>
    </source>
</evidence>
<dbReference type="KEGG" id="mpe:MYPE7370"/>
<proteinExistence type="predicted"/>
<dbReference type="Proteomes" id="UP000002522">
    <property type="component" value="Chromosome"/>
</dbReference>
<dbReference type="HOGENOM" id="CLU_040028_0_0_14"/>
<evidence type="ECO:0000256" key="1">
    <source>
        <dbReference type="SAM" id="MobiDB-lite"/>
    </source>
</evidence>
<gene>
    <name evidence="3" type="ordered locus">MYPE7370</name>
</gene>
<dbReference type="InParanoid" id="Q8EV30"/>
<evidence type="ECO:0000256" key="2">
    <source>
        <dbReference type="SAM" id="SignalP"/>
    </source>
</evidence>